<accession>A0A2P2MVI7</accession>
<organism evidence="1">
    <name type="scientific">Rhizophora mucronata</name>
    <name type="common">Asiatic mangrove</name>
    <dbReference type="NCBI Taxonomy" id="61149"/>
    <lineage>
        <taxon>Eukaryota</taxon>
        <taxon>Viridiplantae</taxon>
        <taxon>Streptophyta</taxon>
        <taxon>Embryophyta</taxon>
        <taxon>Tracheophyta</taxon>
        <taxon>Spermatophyta</taxon>
        <taxon>Magnoliopsida</taxon>
        <taxon>eudicotyledons</taxon>
        <taxon>Gunneridae</taxon>
        <taxon>Pentapetalae</taxon>
        <taxon>rosids</taxon>
        <taxon>fabids</taxon>
        <taxon>Malpighiales</taxon>
        <taxon>Rhizophoraceae</taxon>
        <taxon>Rhizophora</taxon>
    </lineage>
</organism>
<dbReference type="AlphaFoldDB" id="A0A2P2MVI7"/>
<protein>
    <submittedName>
        <fullName evidence="1">Uncharacterized protein</fullName>
    </submittedName>
</protein>
<evidence type="ECO:0000313" key="1">
    <source>
        <dbReference type="EMBL" id="MBX34192.1"/>
    </source>
</evidence>
<proteinExistence type="predicted"/>
<dbReference type="EMBL" id="GGEC01053708">
    <property type="protein sequence ID" value="MBX34192.1"/>
    <property type="molecule type" value="Transcribed_RNA"/>
</dbReference>
<reference evidence="1" key="1">
    <citation type="submission" date="2018-02" db="EMBL/GenBank/DDBJ databases">
        <title>Rhizophora mucronata_Transcriptome.</title>
        <authorList>
            <person name="Meera S.P."/>
            <person name="Sreeshan A."/>
            <person name="Augustine A."/>
        </authorList>
    </citation>
    <scope>NUCLEOTIDE SEQUENCE</scope>
    <source>
        <tissue evidence="1">Leaf</tissue>
    </source>
</reference>
<sequence length="32" mass="3795">MLAHAHFEPVLPVSKHVIEGSNIYTRWWHIPE</sequence>
<name>A0A2P2MVI7_RHIMU</name>